<proteinExistence type="predicted"/>
<accession>A0AAV7SS59</accession>
<evidence type="ECO:0000313" key="2">
    <source>
        <dbReference type="EMBL" id="KAJ1166826.1"/>
    </source>
</evidence>
<dbReference type="Proteomes" id="UP001066276">
    <property type="component" value="Chromosome 4_2"/>
</dbReference>
<keyword evidence="3" id="KW-1185">Reference proteome</keyword>
<evidence type="ECO:0000313" key="3">
    <source>
        <dbReference type="Proteomes" id="UP001066276"/>
    </source>
</evidence>
<sequence length="90" mass="10065">MRCRAEPAQRDGERGSGQRSTKWSLDHARYQVSGPRRSTHGGETHGESEQAAEERKRGRSPTRKIPGEDGIGRVWRKEERDRPAGLALGS</sequence>
<gene>
    <name evidence="2" type="ORF">NDU88_007222</name>
</gene>
<dbReference type="AlphaFoldDB" id="A0AAV7SS59"/>
<reference evidence="2" key="1">
    <citation type="journal article" date="2022" name="bioRxiv">
        <title>Sequencing and chromosome-scale assembly of the giantPleurodeles waltlgenome.</title>
        <authorList>
            <person name="Brown T."/>
            <person name="Elewa A."/>
            <person name="Iarovenko S."/>
            <person name="Subramanian E."/>
            <person name="Araus A.J."/>
            <person name="Petzold A."/>
            <person name="Susuki M."/>
            <person name="Suzuki K.-i.T."/>
            <person name="Hayashi T."/>
            <person name="Toyoda A."/>
            <person name="Oliveira C."/>
            <person name="Osipova E."/>
            <person name="Leigh N.D."/>
            <person name="Simon A."/>
            <person name="Yun M.H."/>
        </authorList>
    </citation>
    <scope>NUCLEOTIDE SEQUENCE</scope>
    <source>
        <strain evidence="2">20211129_DDA</strain>
        <tissue evidence="2">Liver</tissue>
    </source>
</reference>
<organism evidence="2 3">
    <name type="scientific">Pleurodeles waltl</name>
    <name type="common">Iberian ribbed newt</name>
    <dbReference type="NCBI Taxonomy" id="8319"/>
    <lineage>
        <taxon>Eukaryota</taxon>
        <taxon>Metazoa</taxon>
        <taxon>Chordata</taxon>
        <taxon>Craniata</taxon>
        <taxon>Vertebrata</taxon>
        <taxon>Euteleostomi</taxon>
        <taxon>Amphibia</taxon>
        <taxon>Batrachia</taxon>
        <taxon>Caudata</taxon>
        <taxon>Salamandroidea</taxon>
        <taxon>Salamandridae</taxon>
        <taxon>Pleurodelinae</taxon>
        <taxon>Pleurodeles</taxon>
    </lineage>
</organism>
<feature type="compositionally biased region" description="Basic and acidic residues" evidence="1">
    <location>
        <begin position="65"/>
        <end position="83"/>
    </location>
</feature>
<feature type="compositionally biased region" description="Basic and acidic residues" evidence="1">
    <location>
        <begin position="40"/>
        <end position="56"/>
    </location>
</feature>
<evidence type="ECO:0000256" key="1">
    <source>
        <dbReference type="SAM" id="MobiDB-lite"/>
    </source>
</evidence>
<feature type="compositionally biased region" description="Basic and acidic residues" evidence="1">
    <location>
        <begin position="1"/>
        <end position="16"/>
    </location>
</feature>
<dbReference type="EMBL" id="JANPWB010000008">
    <property type="protein sequence ID" value="KAJ1166826.1"/>
    <property type="molecule type" value="Genomic_DNA"/>
</dbReference>
<comment type="caution">
    <text evidence="2">The sequence shown here is derived from an EMBL/GenBank/DDBJ whole genome shotgun (WGS) entry which is preliminary data.</text>
</comment>
<protein>
    <submittedName>
        <fullName evidence="2">Uncharacterized protein</fullName>
    </submittedName>
</protein>
<name>A0AAV7SS59_PLEWA</name>
<feature type="region of interest" description="Disordered" evidence="1">
    <location>
        <begin position="1"/>
        <end position="90"/>
    </location>
</feature>